<dbReference type="OrthoDB" id="276721at2759"/>
<comment type="caution">
    <text evidence="2">The sequence shown here is derived from an EMBL/GenBank/DDBJ whole genome shotgun (WGS) entry which is preliminary data.</text>
</comment>
<keyword evidence="3" id="KW-1185">Reference proteome</keyword>
<dbReference type="EMBL" id="NJEU01000923">
    <property type="protein sequence ID" value="PHH69528.1"/>
    <property type="molecule type" value="Genomic_DNA"/>
</dbReference>
<evidence type="ECO:0000259" key="1">
    <source>
        <dbReference type="Pfam" id="PF01370"/>
    </source>
</evidence>
<dbReference type="InterPro" id="IPR001509">
    <property type="entry name" value="Epimerase_deHydtase"/>
</dbReference>
<dbReference type="GO" id="GO:0005739">
    <property type="term" value="C:mitochondrion"/>
    <property type="evidence" value="ECO:0007669"/>
    <property type="project" value="TreeGrafter"/>
</dbReference>
<dbReference type="PANTHER" id="PTHR12126">
    <property type="entry name" value="NADH-UBIQUINONE OXIDOREDUCTASE 39 KDA SUBUNIT-RELATED"/>
    <property type="match status" value="1"/>
</dbReference>
<feature type="domain" description="NAD-dependent epimerase/dehydratase" evidence="1">
    <location>
        <begin position="9"/>
        <end position="85"/>
    </location>
</feature>
<evidence type="ECO:0000313" key="3">
    <source>
        <dbReference type="Proteomes" id="UP000224854"/>
    </source>
</evidence>
<dbReference type="InterPro" id="IPR036291">
    <property type="entry name" value="NAD(P)-bd_dom_sf"/>
</dbReference>
<dbReference type="InterPro" id="IPR051207">
    <property type="entry name" value="ComplexI_NDUFA9_subunit"/>
</dbReference>
<gene>
    <name evidence="2" type="ORF">CDD82_7701</name>
</gene>
<dbReference type="AlphaFoldDB" id="A0A2C5XUF2"/>
<dbReference type="GO" id="GO:0044877">
    <property type="term" value="F:protein-containing complex binding"/>
    <property type="evidence" value="ECO:0007669"/>
    <property type="project" value="TreeGrafter"/>
</dbReference>
<dbReference type="SUPFAM" id="SSF51735">
    <property type="entry name" value="NAD(P)-binding Rossmann-fold domains"/>
    <property type="match status" value="1"/>
</dbReference>
<dbReference type="Proteomes" id="UP000224854">
    <property type="component" value="Unassembled WGS sequence"/>
</dbReference>
<proteinExistence type="predicted"/>
<organism evidence="2 3">
    <name type="scientific">Ophiocordyceps australis</name>
    <dbReference type="NCBI Taxonomy" id="1399860"/>
    <lineage>
        <taxon>Eukaryota</taxon>
        <taxon>Fungi</taxon>
        <taxon>Dikarya</taxon>
        <taxon>Ascomycota</taxon>
        <taxon>Pezizomycotina</taxon>
        <taxon>Sordariomycetes</taxon>
        <taxon>Hypocreomycetidae</taxon>
        <taxon>Hypocreales</taxon>
        <taxon>Ophiocordycipitaceae</taxon>
        <taxon>Ophiocordyceps</taxon>
    </lineage>
</organism>
<reference evidence="2 3" key="1">
    <citation type="submission" date="2017-06" db="EMBL/GenBank/DDBJ databases">
        <title>Ant-infecting Ophiocordyceps genomes reveal a high diversity of potential behavioral manipulation genes and a possible major role for enterotoxins.</title>
        <authorList>
            <person name="De Bekker C."/>
            <person name="Evans H.C."/>
            <person name="Brachmann A."/>
            <person name="Hughes D.P."/>
        </authorList>
    </citation>
    <scope>NUCLEOTIDE SEQUENCE [LARGE SCALE GENOMIC DNA]</scope>
    <source>
        <strain evidence="2 3">1348a</strain>
    </source>
</reference>
<sequence length="291" mass="31401">MSTAAKRLVVCGGSGFLGSRICKYAVARGWQVLSISRSGEPKWDTVSATPDPPAWAHQVSWERADMLRPVTYASLLRGADCVVHSMGILLELDYKGLVAGREPPLAALRSLFASQTRDVGANPLERPPKEDIKPNDPKLQLSYEAMNRDSAIALARHAADEKVPVFGYISACGGGPIMPPRYLSTKREAEVAIAQNFPQMRSLFFRPPFMYDASRSFTMGMAAVVGAGTAFNSLTGRYLNDFLGAAGTKPLKVDAVAEAVVEGLSDDAISGPIEVPELEELATKAWRKGML</sequence>
<dbReference type="PANTHER" id="PTHR12126:SF16">
    <property type="entry name" value="MIOREX COMPLEX COMPONENT 2"/>
    <property type="match status" value="1"/>
</dbReference>
<dbReference type="Gene3D" id="3.40.50.720">
    <property type="entry name" value="NAD(P)-binding Rossmann-like Domain"/>
    <property type="match status" value="1"/>
</dbReference>
<accession>A0A2C5XUF2</accession>
<evidence type="ECO:0000313" key="2">
    <source>
        <dbReference type="EMBL" id="PHH69528.1"/>
    </source>
</evidence>
<dbReference type="Pfam" id="PF01370">
    <property type="entry name" value="Epimerase"/>
    <property type="match status" value="1"/>
</dbReference>
<name>A0A2C5XUF2_9HYPO</name>
<protein>
    <recommendedName>
        <fullName evidence="1">NAD-dependent epimerase/dehydratase domain-containing protein</fullName>
    </recommendedName>
</protein>